<dbReference type="NCBIfam" id="NF005495">
    <property type="entry name" value="PRK07109.1"/>
    <property type="match status" value="1"/>
</dbReference>
<evidence type="ECO:0000259" key="3">
    <source>
        <dbReference type="SMART" id="SM00822"/>
    </source>
</evidence>
<dbReference type="SMART" id="SM00822">
    <property type="entry name" value="PKS_KR"/>
    <property type="match status" value="1"/>
</dbReference>
<name>A0ABV0JIQ7_9CYAN</name>
<protein>
    <submittedName>
        <fullName evidence="4">SDR family oxidoreductase</fullName>
    </submittedName>
</protein>
<evidence type="ECO:0000256" key="2">
    <source>
        <dbReference type="ARBA" id="ARBA00023002"/>
    </source>
</evidence>
<evidence type="ECO:0000256" key="1">
    <source>
        <dbReference type="ARBA" id="ARBA00006484"/>
    </source>
</evidence>
<dbReference type="InterPro" id="IPR057326">
    <property type="entry name" value="KR_dom"/>
</dbReference>
<sequence length="337" mass="36494">MQLKAISEQVVAVVGASSGIGRETALQFAKRGAKLVVSARSESGLKSLVEEIKSFGGDATFVIADVSDFEQVKAIADYTVSHYGRLDTWVHCPATAVFATFDNTTPEEFKRVIDVSLMGQVYGAMAALPHLKREGRGALIHVSSVEGRRALPYQSSYSSAKHGVEGFLEALRVELEHEKYPISVTSIKPSVINTPFYNNGRTKLGVKPTGIPPYYDASIVADAILYTAENPTRDFIVGDVGKILDVLQRLSPGLVDQILLLVGFQFQKTNEPKSEDAPDNLYEPIPAHDKVEGDFGNLEIPTFTDWLDKNPPLKWGALAAAALGVAAVLGWHPGNDV</sequence>
<accession>A0ABV0JIQ7</accession>
<gene>
    <name evidence="4" type="ORF">NDI37_00040</name>
</gene>
<dbReference type="PROSITE" id="PS00061">
    <property type="entry name" value="ADH_SHORT"/>
    <property type="match status" value="1"/>
</dbReference>
<dbReference type="InterPro" id="IPR002347">
    <property type="entry name" value="SDR_fam"/>
</dbReference>
<evidence type="ECO:0000313" key="4">
    <source>
        <dbReference type="EMBL" id="MEP0862869.1"/>
    </source>
</evidence>
<dbReference type="InterPro" id="IPR020904">
    <property type="entry name" value="Sc_DH/Rdtase_CS"/>
</dbReference>
<reference evidence="4 5" key="1">
    <citation type="submission" date="2022-04" db="EMBL/GenBank/DDBJ databases">
        <title>Positive selection, recombination, and allopatry shape intraspecific diversity of widespread and dominant cyanobacteria.</title>
        <authorList>
            <person name="Wei J."/>
            <person name="Shu W."/>
            <person name="Hu C."/>
        </authorList>
    </citation>
    <scope>NUCLEOTIDE SEQUENCE [LARGE SCALE GENOMIC DNA]</scope>
    <source>
        <strain evidence="4 5">GB2-A5</strain>
    </source>
</reference>
<dbReference type="PANTHER" id="PTHR44196:SF1">
    <property type="entry name" value="DEHYDROGENASE_REDUCTASE SDR FAMILY MEMBER 7B"/>
    <property type="match status" value="1"/>
</dbReference>
<dbReference type="InterPro" id="IPR036291">
    <property type="entry name" value="NAD(P)-bd_dom_sf"/>
</dbReference>
<keyword evidence="2" id="KW-0560">Oxidoreductase</keyword>
<comment type="caution">
    <text evidence="4">The sequence shown here is derived from an EMBL/GenBank/DDBJ whole genome shotgun (WGS) entry which is preliminary data.</text>
</comment>
<dbReference type="EMBL" id="JAMPKK010000001">
    <property type="protein sequence ID" value="MEP0862869.1"/>
    <property type="molecule type" value="Genomic_DNA"/>
</dbReference>
<dbReference type="Gene3D" id="3.40.50.720">
    <property type="entry name" value="NAD(P)-binding Rossmann-like Domain"/>
    <property type="match status" value="1"/>
</dbReference>
<dbReference type="SUPFAM" id="SSF51735">
    <property type="entry name" value="NAD(P)-binding Rossmann-fold domains"/>
    <property type="match status" value="1"/>
</dbReference>
<dbReference type="PRINTS" id="PR00081">
    <property type="entry name" value="GDHRDH"/>
</dbReference>
<dbReference type="PANTHER" id="PTHR44196">
    <property type="entry name" value="DEHYDROGENASE/REDUCTASE SDR FAMILY MEMBER 7B"/>
    <property type="match status" value="1"/>
</dbReference>
<comment type="similarity">
    <text evidence="1">Belongs to the short-chain dehydrogenases/reductases (SDR) family.</text>
</comment>
<proteinExistence type="inferred from homology"/>
<feature type="domain" description="Ketoreductase" evidence="3">
    <location>
        <begin position="9"/>
        <end position="195"/>
    </location>
</feature>
<organism evidence="4 5">
    <name type="scientific">Funiculus sociatus GB2-A5</name>
    <dbReference type="NCBI Taxonomy" id="2933946"/>
    <lineage>
        <taxon>Bacteria</taxon>
        <taxon>Bacillati</taxon>
        <taxon>Cyanobacteriota</taxon>
        <taxon>Cyanophyceae</taxon>
        <taxon>Coleofasciculales</taxon>
        <taxon>Coleofasciculaceae</taxon>
        <taxon>Funiculus</taxon>
    </lineage>
</organism>
<dbReference type="Proteomes" id="UP001442494">
    <property type="component" value="Unassembled WGS sequence"/>
</dbReference>
<evidence type="ECO:0000313" key="5">
    <source>
        <dbReference type="Proteomes" id="UP001442494"/>
    </source>
</evidence>
<keyword evidence="5" id="KW-1185">Reference proteome</keyword>
<dbReference type="CDD" id="cd05360">
    <property type="entry name" value="SDR_c3"/>
    <property type="match status" value="1"/>
</dbReference>
<dbReference type="RefSeq" id="WP_190424137.1">
    <property type="nucleotide sequence ID" value="NZ_JAMPKK010000001.1"/>
</dbReference>
<dbReference type="Pfam" id="PF00106">
    <property type="entry name" value="adh_short"/>
    <property type="match status" value="1"/>
</dbReference>